<reference evidence="10" key="2">
    <citation type="submission" date="2018-07" db="EMBL/GenBank/DDBJ databases">
        <authorList>
            <person name="Quirk P.G."/>
            <person name="Krulwich T.A."/>
        </authorList>
    </citation>
    <scope>NUCLEOTIDE SEQUENCE</scope>
    <source>
        <strain evidence="10">1583</strain>
    </source>
</reference>
<dbReference type="InterPro" id="IPR050125">
    <property type="entry name" value="GPCR_opsins"/>
</dbReference>
<evidence type="ECO:0000313" key="10">
    <source>
        <dbReference type="EMBL" id="AXN75740.1"/>
    </source>
</evidence>
<evidence type="ECO:0000256" key="7">
    <source>
        <dbReference type="ARBA" id="ARBA00023224"/>
    </source>
</evidence>
<evidence type="ECO:0000313" key="12">
    <source>
        <dbReference type="Proteomes" id="UP000887567"/>
    </source>
</evidence>
<sequence>MGAFNEYHLDKSVYVAYGTVMFFILCLGLAGNLLSIPVLLHRDHRKKSVTSLMLNMCVVDVLLCSVGYSVSISYNLVGKEMEKDDHLRCGWIAFINCFTGIVGIITLTLMSYISYAGITTISVANAQGNKITLKNKIMLVAFVWIFSLVLSIPPAFGWNSFVPFENGISCHPDWVSQDPADRSYIILLVIFGFFLPAAIIFVCYSKTYCFIKGSSFPINDSNQAILKRQVETQKKMLRMTVAAVTVFFLSWAPYCIVSLMATAKGRPVLSGAASLFPELTAKSSVVFNPMVYTFMNSKFRFTLKNMLRLNYNAVSPVSTLVMENSSSNVGTPAATTNS</sequence>
<dbReference type="OMA" id="WIAFINC"/>
<evidence type="ECO:0000259" key="9">
    <source>
        <dbReference type="PROSITE" id="PS50262"/>
    </source>
</evidence>
<evidence type="ECO:0000313" key="11">
    <source>
        <dbReference type="EnsemblMetazoa" id="XP_020909716.1"/>
    </source>
</evidence>
<dbReference type="CDD" id="cd14969">
    <property type="entry name" value="7tmA_Opsins_type2_animals"/>
    <property type="match status" value="1"/>
</dbReference>
<evidence type="ECO:0000256" key="1">
    <source>
        <dbReference type="ARBA" id="ARBA00004141"/>
    </source>
</evidence>
<dbReference type="AlphaFoldDB" id="A0A346FTZ7"/>
<keyword evidence="7" id="KW-0807">Transducer</keyword>
<dbReference type="EnsemblMetazoa" id="XM_021054057.2">
    <property type="protein sequence ID" value="XP_020909716.1"/>
    <property type="gene ID" value="LOC110247598"/>
</dbReference>
<keyword evidence="6" id="KW-0675">Receptor</keyword>
<proteinExistence type="evidence at transcript level"/>
<dbReference type="EMBL" id="MH586790">
    <property type="protein sequence ID" value="AXN75740.1"/>
    <property type="molecule type" value="mRNA"/>
</dbReference>
<keyword evidence="12" id="KW-1185">Reference proteome</keyword>
<feature type="transmembrane region" description="Helical" evidence="8">
    <location>
        <begin position="184"/>
        <end position="204"/>
    </location>
</feature>
<protein>
    <submittedName>
        <fullName evidence="10">Opsin</fullName>
    </submittedName>
</protein>
<feature type="transmembrane region" description="Helical" evidence="8">
    <location>
        <begin position="137"/>
        <end position="156"/>
    </location>
</feature>
<evidence type="ECO:0000256" key="3">
    <source>
        <dbReference type="ARBA" id="ARBA00022989"/>
    </source>
</evidence>
<name>A0A346FTZ7_EXADI</name>
<organism evidence="10">
    <name type="scientific">Exaiptasia diaphana</name>
    <name type="common">Tropical sea anemone</name>
    <name type="synonym">Aiptasia pulchella</name>
    <dbReference type="NCBI Taxonomy" id="2652724"/>
    <lineage>
        <taxon>Eukaryota</taxon>
        <taxon>Metazoa</taxon>
        <taxon>Cnidaria</taxon>
        <taxon>Anthozoa</taxon>
        <taxon>Hexacorallia</taxon>
        <taxon>Actiniaria</taxon>
        <taxon>Aiptasiidae</taxon>
        <taxon>Exaiptasia</taxon>
    </lineage>
</organism>
<dbReference type="PANTHER" id="PTHR24240">
    <property type="entry name" value="OPSIN"/>
    <property type="match status" value="1"/>
</dbReference>
<feature type="transmembrane region" description="Helical" evidence="8">
    <location>
        <begin position="14"/>
        <end position="40"/>
    </location>
</feature>
<dbReference type="KEGG" id="epa:110247598"/>
<dbReference type="InterPro" id="IPR000276">
    <property type="entry name" value="GPCR_Rhodpsn"/>
</dbReference>
<feature type="transmembrane region" description="Helical" evidence="8">
    <location>
        <begin position="52"/>
        <end position="71"/>
    </location>
</feature>
<feature type="transmembrane region" description="Helical" evidence="8">
    <location>
        <begin position="91"/>
        <end position="116"/>
    </location>
</feature>
<evidence type="ECO:0000256" key="8">
    <source>
        <dbReference type="SAM" id="Phobius"/>
    </source>
</evidence>
<accession>A0A346FTZ7</accession>
<dbReference type="Pfam" id="PF00001">
    <property type="entry name" value="7tm_1"/>
    <property type="match status" value="1"/>
</dbReference>
<keyword evidence="4" id="KW-0297">G-protein coupled receptor</keyword>
<feature type="transmembrane region" description="Helical" evidence="8">
    <location>
        <begin position="236"/>
        <end position="254"/>
    </location>
</feature>
<dbReference type="Proteomes" id="UP000887567">
    <property type="component" value="Unplaced"/>
</dbReference>
<feature type="domain" description="G-protein coupled receptors family 1 profile" evidence="9">
    <location>
        <begin position="31"/>
        <end position="292"/>
    </location>
</feature>
<evidence type="ECO:0000256" key="4">
    <source>
        <dbReference type="ARBA" id="ARBA00023040"/>
    </source>
</evidence>
<evidence type="ECO:0000256" key="5">
    <source>
        <dbReference type="ARBA" id="ARBA00023136"/>
    </source>
</evidence>
<dbReference type="GO" id="GO:0016020">
    <property type="term" value="C:membrane"/>
    <property type="evidence" value="ECO:0007669"/>
    <property type="project" value="UniProtKB-SubCell"/>
</dbReference>
<keyword evidence="3 8" id="KW-1133">Transmembrane helix</keyword>
<reference evidence="11" key="3">
    <citation type="submission" date="2022-11" db="UniProtKB">
        <authorList>
            <consortium name="EnsemblMetazoa"/>
        </authorList>
    </citation>
    <scope>IDENTIFICATION</scope>
</reference>
<dbReference type="PRINTS" id="PR00237">
    <property type="entry name" value="GPCRRHODOPSN"/>
</dbReference>
<reference evidence="10" key="1">
    <citation type="journal article" date="2018" name="Curr. Biol.">
        <title>Prolific Origination of Eyes in Cnidaria with Co-option of Non-visual Opsins.</title>
        <authorList>
            <person name="Picciani N."/>
            <person name="Kerlin J.R."/>
            <person name="Sierra N."/>
            <person name="Swafford A.J."/>
            <person name="Ramirez M.D."/>
            <person name="Roberts N.G."/>
            <person name="Cannon J.T."/>
            <person name="Daly M."/>
            <person name="Oakley T.H."/>
        </authorList>
    </citation>
    <scope>NUCLEOTIDE SEQUENCE</scope>
    <source>
        <strain evidence="10">1583</strain>
    </source>
</reference>
<dbReference type="PROSITE" id="PS50262">
    <property type="entry name" value="G_PROTEIN_RECEP_F1_2"/>
    <property type="match status" value="1"/>
</dbReference>
<evidence type="ECO:0000256" key="6">
    <source>
        <dbReference type="ARBA" id="ARBA00023170"/>
    </source>
</evidence>
<dbReference type="GO" id="GO:0004930">
    <property type="term" value="F:G protein-coupled receptor activity"/>
    <property type="evidence" value="ECO:0007669"/>
    <property type="project" value="UniProtKB-KW"/>
</dbReference>
<evidence type="ECO:0000256" key="2">
    <source>
        <dbReference type="ARBA" id="ARBA00022692"/>
    </source>
</evidence>
<dbReference type="Gene3D" id="1.20.1070.10">
    <property type="entry name" value="Rhodopsin 7-helix transmembrane proteins"/>
    <property type="match status" value="1"/>
</dbReference>
<dbReference type="RefSeq" id="XP_020909716.1">
    <property type="nucleotide sequence ID" value="XM_021054057.2"/>
</dbReference>
<dbReference type="GeneID" id="110247598"/>
<comment type="subcellular location">
    <subcellularLocation>
        <location evidence="1">Membrane</location>
        <topology evidence="1">Multi-pass membrane protein</topology>
    </subcellularLocation>
</comment>
<keyword evidence="5 8" id="KW-0472">Membrane</keyword>
<keyword evidence="2 8" id="KW-0812">Transmembrane</keyword>
<dbReference type="InterPro" id="IPR017452">
    <property type="entry name" value="GPCR_Rhodpsn_7TM"/>
</dbReference>
<dbReference type="SUPFAM" id="SSF81321">
    <property type="entry name" value="Family A G protein-coupled receptor-like"/>
    <property type="match status" value="1"/>
</dbReference>
<dbReference type="OrthoDB" id="5980559at2759"/>